<dbReference type="EMBL" id="CCYD01003090">
    <property type="protein sequence ID" value="CEG49764.1"/>
    <property type="molecule type" value="Genomic_DNA"/>
</dbReference>
<dbReference type="GeneID" id="36402565"/>
<sequence length="61" mass="6977">MSNTNAVFRRSYQSTKGCKFVLMHCTPAQQKEDKSGSESKSRKEKMIVDSVFQSECLLNQE</sequence>
<evidence type="ECO:0000313" key="2">
    <source>
        <dbReference type="Proteomes" id="UP000054928"/>
    </source>
</evidence>
<reference evidence="2" key="1">
    <citation type="submission" date="2014-09" db="EMBL/GenBank/DDBJ databases">
        <authorList>
            <person name="Sharma Rahul"/>
            <person name="Thines Marco"/>
        </authorList>
    </citation>
    <scope>NUCLEOTIDE SEQUENCE [LARGE SCALE GENOMIC DNA]</scope>
</reference>
<dbReference type="Proteomes" id="UP000054928">
    <property type="component" value="Unassembled WGS sequence"/>
</dbReference>
<protein>
    <submittedName>
        <fullName evidence="1">Uncharacterized protein</fullName>
    </submittedName>
</protein>
<dbReference type="RefSeq" id="XP_024586133.1">
    <property type="nucleotide sequence ID" value="XM_024720988.1"/>
</dbReference>
<accession>A0A0P1B6Q8</accession>
<keyword evidence="2" id="KW-1185">Reference proteome</keyword>
<dbReference type="AlphaFoldDB" id="A0A0P1B6Q8"/>
<organism evidence="1 2">
    <name type="scientific">Plasmopara halstedii</name>
    <name type="common">Downy mildew of sunflower</name>
    <dbReference type="NCBI Taxonomy" id="4781"/>
    <lineage>
        <taxon>Eukaryota</taxon>
        <taxon>Sar</taxon>
        <taxon>Stramenopiles</taxon>
        <taxon>Oomycota</taxon>
        <taxon>Peronosporomycetes</taxon>
        <taxon>Peronosporales</taxon>
        <taxon>Peronosporaceae</taxon>
        <taxon>Plasmopara</taxon>
    </lineage>
</organism>
<proteinExistence type="predicted"/>
<name>A0A0P1B6Q8_PLAHL</name>
<evidence type="ECO:0000313" key="1">
    <source>
        <dbReference type="EMBL" id="CEG49764.1"/>
    </source>
</evidence>